<dbReference type="PANTHER" id="PTHR43776:SF7">
    <property type="entry name" value="D,D-DIPEPTIDE TRANSPORT ATP-BINDING PROTEIN DDPF-RELATED"/>
    <property type="match status" value="1"/>
</dbReference>
<dbReference type="PROSITE" id="PS50893">
    <property type="entry name" value="ABC_TRANSPORTER_2"/>
    <property type="match status" value="1"/>
</dbReference>
<dbReference type="NCBIfam" id="NF043078">
    <property type="entry name" value="MMSYN1_0168"/>
    <property type="match status" value="1"/>
</dbReference>
<dbReference type="GO" id="GO:0005524">
    <property type="term" value="F:ATP binding"/>
    <property type="evidence" value="ECO:0007669"/>
    <property type="project" value="UniProtKB-KW"/>
</dbReference>
<gene>
    <name evidence="6" type="primary">oppF</name>
    <name evidence="6" type="ORF">MCORR_v1c04750</name>
</gene>
<dbReference type="Gene3D" id="3.40.50.300">
    <property type="entry name" value="P-loop containing nucleotide triphosphate hydrolases"/>
    <property type="match status" value="2"/>
</dbReference>
<organism evidence="6 7">
    <name type="scientific">Mesoplasma corruscae</name>
    <dbReference type="NCBI Taxonomy" id="216874"/>
    <lineage>
        <taxon>Bacteria</taxon>
        <taxon>Bacillati</taxon>
        <taxon>Mycoplasmatota</taxon>
        <taxon>Mollicutes</taxon>
        <taxon>Entomoplasmatales</taxon>
        <taxon>Entomoplasmataceae</taxon>
        <taxon>Mesoplasma</taxon>
    </lineage>
</organism>
<dbReference type="SUPFAM" id="SSF52540">
    <property type="entry name" value="P-loop containing nucleoside triphosphate hydrolases"/>
    <property type="match status" value="2"/>
</dbReference>
<sequence>MVKDDKEVLLNVRDLVIEFRNKGKKFQAVKGANFDIYKQEIFGLVGESGSGKTTIGRAIAGVQELADGSIYLDDILIAGKPTSLFELNKEIYKKIKFINTKYAINCNYINNIISKLKESYNKYSSNIQLTQKESWRKIFAYSYVALAHKLTKENLKFINEIIKDFKRINQFVKNINNYIPEVSKEVEESVLAKNIDTLDIVIKLKDKMSLDFHDLNIIKEKINKSRKNKTEESFGELMKFTFEKILLIKENDDRIKRRIKIAETLEEQNLHLSSPLKRKQNLIKKYEKKISIKNEDFIKEYEKVILRNEIRVSPKATKVFKTIKDWQMDNEKNKELISDIDVVIEYNSWLENESALTERQIYTIQKLIEYFKWPSIDELVSNSYLFKIPKPKQVRINRKNVQMIFQDPGSSLNERMSVEEIISEGLDNFKDLYKNEKSRQEYVDNFNEVNPETPITIDQIEKDDDVKKHIILKLVRSVGLLPEHLSRYPHEFSGGQKQRIGIARSLALKPKIIIADEPISALDVSIRAQVLNLFQLFKKEYNLTYLFVTHDLSVVKFIADRIAVIYHGDIVELAQAEELFKNPLHPYTRSLLSAIPQPDPSYNFDESLIVYDPKEEHYDYIFDTPEFVEISENHFVLANKRELKEIKKIIKK</sequence>
<dbReference type="Pfam" id="PF00005">
    <property type="entry name" value="ABC_tran"/>
    <property type="match status" value="2"/>
</dbReference>
<dbReference type="GO" id="GO:0015833">
    <property type="term" value="P:peptide transport"/>
    <property type="evidence" value="ECO:0007669"/>
    <property type="project" value="InterPro"/>
</dbReference>
<dbReference type="AlphaFoldDB" id="A0A2S5RHN2"/>
<dbReference type="InterPro" id="IPR003593">
    <property type="entry name" value="AAA+_ATPase"/>
</dbReference>
<reference evidence="6 7" key="1">
    <citation type="submission" date="2017-11" db="EMBL/GenBank/DDBJ databases">
        <title>Genome sequence of Mesoplasma corruscae ELCA-2 (ATCC 49579).</title>
        <authorList>
            <person name="Lo W.-S."/>
            <person name="Kuo C.-H."/>
        </authorList>
    </citation>
    <scope>NUCLEOTIDE SEQUENCE [LARGE SCALE GENOMIC DNA]</scope>
    <source>
        <strain evidence="6 7">ELCA-2</strain>
    </source>
</reference>
<dbReference type="CDD" id="cd03257">
    <property type="entry name" value="ABC_NikE_OppD_transporters"/>
    <property type="match status" value="1"/>
</dbReference>
<evidence type="ECO:0000256" key="2">
    <source>
        <dbReference type="ARBA" id="ARBA00022448"/>
    </source>
</evidence>
<evidence type="ECO:0000256" key="1">
    <source>
        <dbReference type="ARBA" id="ARBA00005417"/>
    </source>
</evidence>
<evidence type="ECO:0000256" key="4">
    <source>
        <dbReference type="ARBA" id="ARBA00022840"/>
    </source>
</evidence>
<keyword evidence="3" id="KW-0547">Nucleotide-binding</keyword>
<dbReference type="Proteomes" id="UP000239785">
    <property type="component" value="Unassembled WGS sequence"/>
</dbReference>
<dbReference type="RefSeq" id="WP_104207997.1">
    <property type="nucleotide sequence ID" value="NZ_PHNF01000001.1"/>
</dbReference>
<evidence type="ECO:0000313" key="7">
    <source>
        <dbReference type="Proteomes" id="UP000239785"/>
    </source>
</evidence>
<keyword evidence="7" id="KW-1185">Reference proteome</keyword>
<accession>A0A2S5RHN2</accession>
<dbReference type="GO" id="GO:0055085">
    <property type="term" value="P:transmembrane transport"/>
    <property type="evidence" value="ECO:0007669"/>
    <property type="project" value="UniProtKB-ARBA"/>
</dbReference>
<evidence type="ECO:0000259" key="5">
    <source>
        <dbReference type="PROSITE" id="PS50893"/>
    </source>
</evidence>
<evidence type="ECO:0000313" key="6">
    <source>
        <dbReference type="EMBL" id="PPE06844.1"/>
    </source>
</evidence>
<comment type="similarity">
    <text evidence="1">Belongs to the ABC transporter superfamily.</text>
</comment>
<protein>
    <submittedName>
        <fullName evidence="6">Oligopeptide ABC transporter ATP-binding protein</fullName>
    </submittedName>
</protein>
<dbReference type="InterPro" id="IPR050319">
    <property type="entry name" value="ABC_transp_ATP-bind"/>
</dbReference>
<dbReference type="InterPro" id="IPR013563">
    <property type="entry name" value="Oligopep_ABC_C"/>
</dbReference>
<dbReference type="InterPro" id="IPR003439">
    <property type="entry name" value="ABC_transporter-like_ATP-bd"/>
</dbReference>
<proteinExistence type="inferred from homology"/>
<dbReference type="PANTHER" id="PTHR43776">
    <property type="entry name" value="TRANSPORT ATP-BINDING PROTEIN"/>
    <property type="match status" value="1"/>
</dbReference>
<feature type="domain" description="ABC transporter" evidence="5">
    <location>
        <begin position="10"/>
        <end position="592"/>
    </location>
</feature>
<keyword evidence="2" id="KW-0813">Transport</keyword>
<dbReference type="GO" id="GO:0016887">
    <property type="term" value="F:ATP hydrolysis activity"/>
    <property type="evidence" value="ECO:0007669"/>
    <property type="project" value="InterPro"/>
</dbReference>
<dbReference type="SMART" id="SM00382">
    <property type="entry name" value="AAA"/>
    <property type="match status" value="1"/>
</dbReference>
<dbReference type="InterPro" id="IPR017871">
    <property type="entry name" value="ABC_transporter-like_CS"/>
</dbReference>
<dbReference type="OrthoDB" id="9779287at2"/>
<dbReference type="Pfam" id="PF08352">
    <property type="entry name" value="oligo_HPY"/>
    <property type="match status" value="1"/>
</dbReference>
<keyword evidence="4 6" id="KW-0067">ATP-binding</keyword>
<name>A0A2S5RHN2_9MOLU</name>
<comment type="caution">
    <text evidence="6">The sequence shown here is derived from an EMBL/GenBank/DDBJ whole genome shotgun (WGS) entry which is preliminary data.</text>
</comment>
<dbReference type="EMBL" id="PHNF01000001">
    <property type="protein sequence ID" value="PPE06844.1"/>
    <property type="molecule type" value="Genomic_DNA"/>
</dbReference>
<dbReference type="InterPro" id="IPR027417">
    <property type="entry name" value="P-loop_NTPase"/>
</dbReference>
<dbReference type="PROSITE" id="PS00211">
    <property type="entry name" value="ABC_TRANSPORTER_1"/>
    <property type="match status" value="1"/>
</dbReference>
<evidence type="ECO:0000256" key="3">
    <source>
        <dbReference type="ARBA" id="ARBA00022741"/>
    </source>
</evidence>